<dbReference type="NCBIfam" id="NF033550">
    <property type="entry name" value="transpos_ISL3"/>
    <property type="match status" value="1"/>
</dbReference>
<dbReference type="EMBL" id="VDFP01000024">
    <property type="protein sequence ID" value="MQS76713.1"/>
    <property type="molecule type" value="Genomic_DNA"/>
</dbReference>
<dbReference type="PANTHER" id="PTHR33498:SF1">
    <property type="entry name" value="TRANSPOSASE FOR INSERTION SEQUENCE ELEMENT IS1557"/>
    <property type="match status" value="1"/>
</dbReference>
<dbReference type="InterPro" id="IPR047951">
    <property type="entry name" value="Transpos_ISL3"/>
</dbReference>
<dbReference type="InterPro" id="IPR002560">
    <property type="entry name" value="Transposase_DDE"/>
</dbReference>
<sequence>MMSQNNSILCTLDIKDDIIKIISVKDAKIKKRGIIKRIKIVNAKLSYTLHKCPQCGIISLVKNGKRITIARLASFNGVEYHLVIKKQRFLCRNCGSTCGAHSDLLIKNHTMTKQVKHRIFSMAKESFTLSSMAKVIGISASTVNRILYGNTKIPRRCSHLPENICFDEFGSVKNLFTFIAIDADTHRLVELIHDRLSRTIIEHFINQYSLSERQAVKTVSIDLNANYQLVVHRIFPNARIIVDRFHIVQLCSRAMDRVRINSLKKIHDKKSRIYKAMKSDWSLFHLPEEDVDATHVKYITGINEYTTIQNVIDIATDKIPVFKETYDTYQSIQEAIRYHDIDILRETTYRYKRNGTAMDTVITTLRKNINYVKNSCLLPYSNGPLEGTIGKINKLKRNSYGFRNLDHFIKRIRLICA</sequence>
<feature type="domain" description="Transposase IS204/IS1001/IS1096/IS1165 zinc-finger" evidence="2">
    <location>
        <begin position="50"/>
        <end position="94"/>
    </location>
</feature>
<dbReference type="InterPro" id="IPR029261">
    <property type="entry name" value="Transposase_Znf"/>
</dbReference>
<dbReference type="Pfam" id="PF14690">
    <property type="entry name" value="Zn_ribbon_ISL3"/>
    <property type="match status" value="1"/>
</dbReference>
<evidence type="ECO:0000313" key="3">
    <source>
        <dbReference type="EMBL" id="MQS76713.1"/>
    </source>
</evidence>
<name>A0A5P0ZR28_9LACO</name>
<dbReference type="AlphaFoldDB" id="A0A5P0ZR28"/>
<accession>A0A5P0ZR28</accession>
<evidence type="ECO:0000313" key="4">
    <source>
        <dbReference type="Proteomes" id="UP000414364"/>
    </source>
</evidence>
<evidence type="ECO:0000259" key="1">
    <source>
        <dbReference type="Pfam" id="PF01610"/>
    </source>
</evidence>
<protein>
    <submittedName>
        <fullName evidence="3">ISL3 family transposase</fullName>
    </submittedName>
</protein>
<comment type="caution">
    <text evidence="3">The sequence shown here is derived from an EMBL/GenBank/DDBJ whole genome shotgun (WGS) entry which is preliminary data.</text>
</comment>
<organism evidence="3 4">
    <name type="scientific">Companilactobacillus halodurans</name>
    <dbReference type="NCBI Taxonomy" id="2584183"/>
    <lineage>
        <taxon>Bacteria</taxon>
        <taxon>Bacillati</taxon>
        <taxon>Bacillota</taxon>
        <taxon>Bacilli</taxon>
        <taxon>Lactobacillales</taxon>
        <taxon>Lactobacillaceae</taxon>
        <taxon>Companilactobacillus</taxon>
    </lineage>
</organism>
<dbReference type="Proteomes" id="UP000414364">
    <property type="component" value="Unassembled WGS sequence"/>
</dbReference>
<dbReference type="PANTHER" id="PTHR33498">
    <property type="entry name" value="TRANSPOSASE FOR INSERTION SEQUENCE ELEMENT IS1557"/>
    <property type="match status" value="1"/>
</dbReference>
<reference evidence="3 4" key="1">
    <citation type="journal article" date="2019" name="Syst. Appl. Microbiol.">
        <title>Polyphasic characterization of two novel Lactobacillus spp. isolated from blown salami packages: Description of Lactobacillus halodurans sp. nov. and Lactobacillus salsicarnum sp. nov.</title>
        <authorList>
            <person name="Schuster J.A."/>
            <person name="Klingl A."/>
            <person name="Vogel R.F."/>
            <person name="Ehrmann M.A."/>
        </authorList>
    </citation>
    <scope>NUCLEOTIDE SEQUENCE [LARGE SCALE GENOMIC DNA]</scope>
    <source>
        <strain evidence="3 4">TMW 1.2172</strain>
    </source>
</reference>
<dbReference type="Pfam" id="PF01610">
    <property type="entry name" value="DDE_Tnp_ISL3"/>
    <property type="match status" value="1"/>
</dbReference>
<gene>
    <name evidence="3" type="ORF">FHL06_10050</name>
</gene>
<evidence type="ECO:0000259" key="2">
    <source>
        <dbReference type="Pfam" id="PF14690"/>
    </source>
</evidence>
<feature type="domain" description="Transposase IS204/IS1001/IS1096/IS1165 DDE" evidence="1">
    <location>
        <begin position="164"/>
        <end position="412"/>
    </location>
</feature>
<proteinExistence type="predicted"/>